<protein>
    <submittedName>
        <fullName evidence="2">Uncharacterized protein</fullName>
    </submittedName>
</protein>
<evidence type="ECO:0000256" key="1">
    <source>
        <dbReference type="SAM" id="SignalP"/>
    </source>
</evidence>
<gene>
    <name evidence="2" type="ORF">IM811_002128</name>
</gene>
<proteinExistence type="predicted"/>
<keyword evidence="1" id="KW-0732">Signal</keyword>
<dbReference type="Gene3D" id="2.60.120.200">
    <property type="match status" value="1"/>
</dbReference>
<dbReference type="EMBL" id="JADCTT010000001">
    <property type="protein sequence ID" value="KAF9760434.1"/>
    <property type="molecule type" value="Genomic_DNA"/>
</dbReference>
<feature type="signal peptide" evidence="1">
    <location>
        <begin position="1"/>
        <end position="15"/>
    </location>
</feature>
<sequence>MRLLNILPFFQLASATILVKYDAAAGDDPKVLGLLNLEGWERADWPSGKGMNNSVYFETEKDPAGVVAAHVHKDAHFTRAEYHALKGKTTKNAVYYIGYKVRFAAIEAGTIVFQWKNYDGQTVPTDNIPAALVFRKDPNGDKAHTIHFGVQPDPTKKGADTIWTKTLNMGKTYRFGIVVDTHEKGFVQLYFNGDLATFIHPTTGEHVQKLPGNYWPGPIESSDPKVGLYGANTNNACDSYIYNVVIGTALSDIATVAGISI</sequence>
<name>A0A8H7NQ81_BIOOC</name>
<dbReference type="AlphaFoldDB" id="A0A8H7NQ81"/>
<evidence type="ECO:0000313" key="3">
    <source>
        <dbReference type="Proteomes" id="UP000616885"/>
    </source>
</evidence>
<feature type="chain" id="PRO_5034117478" evidence="1">
    <location>
        <begin position="16"/>
        <end position="261"/>
    </location>
</feature>
<comment type="caution">
    <text evidence="2">The sequence shown here is derived from an EMBL/GenBank/DDBJ whole genome shotgun (WGS) entry which is preliminary data.</text>
</comment>
<evidence type="ECO:0000313" key="2">
    <source>
        <dbReference type="EMBL" id="KAF9760434.1"/>
    </source>
</evidence>
<reference evidence="2" key="1">
    <citation type="submission" date="2020-10" db="EMBL/GenBank/DDBJ databases">
        <title>High-Quality Genome Resource of Clonostachys rosea strain S41 by Oxford Nanopore Long-Read Sequencing.</title>
        <authorList>
            <person name="Wang H."/>
        </authorList>
    </citation>
    <scope>NUCLEOTIDE SEQUENCE</scope>
    <source>
        <strain evidence="2">S41</strain>
    </source>
</reference>
<accession>A0A8H7NQ81</accession>
<organism evidence="2 3">
    <name type="scientific">Bionectria ochroleuca</name>
    <name type="common">Gliocladium roseum</name>
    <dbReference type="NCBI Taxonomy" id="29856"/>
    <lineage>
        <taxon>Eukaryota</taxon>
        <taxon>Fungi</taxon>
        <taxon>Dikarya</taxon>
        <taxon>Ascomycota</taxon>
        <taxon>Pezizomycotina</taxon>
        <taxon>Sordariomycetes</taxon>
        <taxon>Hypocreomycetidae</taxon>
        <taxon>Hypocreales</taxon>
        <taxon>Bionectriaceae</taxon>
        <taxon>Clonostachys</taxon>
    </lineage>
</organism>
<dbReference type="Proteomes" id="UP000616885">
    <property type="component" value="Unassembled WGS sequence"/>
</dbReference>